<dbReference type="InterPro" id="IPR002933">
    <property type="entry name" value="Peptidase_M20"/>
</dbReference>
<evidence type="ECO:0000256" key="3">
    <source>
        <dbReference type="ARBA" id="ARBA00022723"/>
    </source>
</evidence>
<dbReference type="RefSeq" id="WP_135848718.1">
    <property type="nucleotide sequence ID" value="NZ_RHPJ01000001.1"/>
</dbReference>
<dbReference type="GO" id="GO:0046872">
    <property type="term" value="F:metal ion binding"/>
    <property type="evidence" value="ECO:0007669"/>
    <property type="project" value="UniProtKB-KW"/>
</dbReference>
<keyword evidence="2" id="KW-0645">Protease</keyword>
<dbReference type="PANTHER" id="PTHR45962">
    <property type="entry name" value="N-FATTY-ACYL-AMINO ACID SYNTHASE/HYDROLASE PM20D1"/>
    <property type="match status" value="1"/>
</dbReference>
<dbReference type="EMBL" id="RHPJ01000001">
    <property type="protein sequence ID" value="TGO06537.1"/>
    <property type="molecule type" value="Genomic_DNA"/>
</dbReference>
<feature type="domain" description="Peptidase M20 dimerisation" evidence="6">
    <location>
        <begin position="222"/>
        <end position="369"/>
    </location>
</feature>
<name>A0A4Z1EAP3_9MICO</name>
<dbReference type="SUPFAM" id="SSF53187">
    <property type="entry name" value="Zn-dependent exopeptidases"/>
    <property type="match status" value="1"/>
</dbReference>
<dbReference type="GO" id="GO:0008233">
    <property type="term" value="F:peptidase activity"/>
    <property type="evidence" value="ECO:0007669"/>
    <property type="project" value="UniProtKB-KW"/>
</dbReference>
<comment type="similarity">
    <text evidence="1">Belongs to the peptidase M20A family.</text>
</comment>
<keyword evidence="5" id="KW-0862">Zinc</keyword>
<dbReference type="Gene3D" id="3.30.70.360">
    <property type="match status" value="1"/>
</dbReference>
<dbReference type="Pfam" id="PF01546">
    <property type="entry name" value="Peptidase_M20"/>
    <property type="match status" value="1"/>
</dbReference>
<gene>
    <name evidence="7" type="ORF">SERN_0729</name>
</gene>
<dbReference type="Gene3D" id="3.40.630.10">
    <property type="entry name" value="Zn peptidases"/>
    <property type="match status" value="1"/>
</dbReference>
<sequence>MSDDDVTTARRLADRLARLVRVPTVTPADDGPLGPEDARVFGELRELLGELYPRVCAAAEVDVVGRAGLLLRVPGRGGDGGGATALGPVVLMAHQDVVPAPRGNAGEDWAGEGWSHEPFAGVVAPDGAGELTVHGRGTLDDKGALLVTLEAVEDLLGEGWRPHADLWLLLGADEEREGPSAVAAVALLAARGVEPALVVDEGGAVVTGAFPGLRRPMAAVGIAEKGVVTLEIVVEGDPRHAGHASTPPRRGVVPALGRALDALERTPHPAVVDDVTVAMFAAVAPHVPPPLRWLLARADRLRAPLARLLPLLGGEIAAMVRTTTTATVLRGSSAANVIAARASAVVNMRVATSSTAADATAHVERVVARAVGRRGPSVSVRVLDASEPTPASPLDDERWALVSGAVTHAYPDAVVAPYTMLAASDARHVARIAPAVYRFSPLRMTAAQRSSIHGVDENVAASSLVAGVRFYRHLLAG</sequence>
<organism evidence="7 8">
    <name type="scientific">Serinibacter arcticus</name>
    <dbReference type="NCBI Taxonomy" id="1655435"/>
    <lineage>
        <taxon>Bacteria</taxon>
        <taxon>Bacillati</taxon>
        <taxon>Actinomycetota</taxon>
        <taxon>Actinomycetes</taxon>
        <taxon>Micrococcales</taxon>
        <taxon>Beutenbergiaceae</taxon>
        <taxon>Serinibacter</taxon>
    </lineage>
</organism>
<evidence type="ECO:0000256" key="4">
    <source>
        <dbReference type="ARBA" id="ARBA00022801"/>
    </source>
</evidence>
<dbReference type="AlphaFoldDB" id="A0A4Z1EAP3"/>
<protein>
    <submittedName>
        <fullName evidence="7">Peptidase, M20/M25/M40 family</fullName>
    </submittedName>
</protein>
<keyword evidence="8" id="KW-1185">Reference proteome</keyword>
<dbReference type="InterPro" id="IPR047177">
    <property type="entry name" value="Pept_M20A"/>
</dbReference>
<dbReference type="InterPro" id="IPR011650">
    <property type="entry name" value="Peptidase_M20_dimer"/>
</dbReference>
<evidence type="ECO:0000313" key="8">
    <source>
        <dbReference type="Proteomes" id="UP000297318"/>
    </source>
</evidence>
<dbReference type="SUPFAM" id="SSF55031">
    <property type="entry name" value="Bacterial exopeptidase dimerisation domain"/>
    <property type="match status" value="1"/>
</dbReference>
<evidence type="ECO:0000259" key="6">
    <source>
        <dbReference type="Pfam" id="PF07687"/>
    </source>
</evidence>
<reference evidence="7 8" key="1">
    <citation type="submission" date="2018-11" db="EMBL/GenBank/DDBJ databases">
        <title>Complete genome sequencing of the Actinobacteria Serinibacter sp. K3-2.</title>
        <authorList>
            <person name="Rakitin A.L."/>
            <person name="Beletsky A.V."/>
            <person name="Mardanov A.V."/>
            <person name="Ravin N.V."/>
            <person name="Gromova A.S."/>
            <person name="Filippova S.N."/>
            <person name="Gal'Chenko V.F."/>
        </authorList>
    </citation>
    <scope>NUCLEOTIDE SEQUENCE [LARGE SCALE GENOMIC DNA]</scope>
    <source>
        <strain evidence="7 8">K3-2</strain>
    </source>
</reference>
<dbReference type="Gene3D" id="1.10.150.900">
    <property type="match status" value="1"/>
</dbReference>
<keyword evidence="4" id="KW-0378">Hydrolase</keyword>
<dbReference type="OrthoDB" id="3665926at2"/>
<dbReference type="InterPro" id="IPR036264">
    <property type="entry name" value="Bact_exopeptidase_dim_dom"/>
</dbReference>
<evidence type="ECO:0000256" key="5">
    <source>
        <dbReference type="ARBA" id="ARBA00022833"/>
    </source>
</evidence>
<evidence type="ECO:0000256" key="2">
    <source>
        <dbReference type="ARBA" id="ARBA00022670"/>
    </source>
</evidence>
<evidence type="ECO:0000256" key="1">
    <source>
        <dbReference type="ARBA" id="ARBA00006247"/>
    </source>
</evidence>
<accession>A0A4Z1EAP3</accession>
<dbReference type="PANTHER" id="PTHR45962:SF1">
    <property type="entry name" value="N-FATTY-ACYL-AMINO ACID SYNTHASE_HYDROLASE PM20D1"/>
    <property type="match status" value="1"/>
</dbReference>
<dbReference type="GO" id="GO:0006508">
    <property type="term" value="P:proteolysis"/>
    <property type="evidence" value="ECO:0007669"/>
    <property type="project" value="UniProtKB-KW"/>
</dbReference>
<evidence type="ECO:0000313" key="7">
    <source>
        <dbReference type="EMBL" id="TGO06537.1"/>
    </source>
</evidence>
<dbReference type="Proteomes" id="UP000297318">
    <property type="component" value="Unassembled WGS sequence"/>
</dbReference>
<dbReference type="Pfam" id="PF07687">
    <property type="entry name" value="M20_dimer"/>
    <property type="match status" value="1"/>
</dbReference>
<comment type="caution">
    <text evidence="7">The sequence shown here is derived from an EMBL/GenBank/DDBJ whole genome shotgun (WGS) entry which is preliminary data.</text>
</comment>
<keyword evidence="3" id="KW-0479">Metal-binding</keyword>
<proteinExistence type="inferred from homology"/>